<dbReference type="Gene3D" id="3.30.450.20">
    <property type="entry name" value="PAS domain"/>
    <property type="match status" value="1"/>
</dbReference>
<dbReference type="PRINTS" id="PR00344">
    <property type="entry name" value="BCTRLSENSOR"/>
</dbReference>
<dbReference type="SMART" id="SM00388">
    <property type="entry name" value="HisKA"/>
    <property type="match status" value="1"/>
</dbReference>
<gene>
    <name evidence="10" type="ORF">GDS87_04050</name>
</gene>
<dbReference type="Pfam" id="PF00512">
    <property type="entry name" value="HisKA"/>
    <property type="match status" value="1"/>
</dbReference>
<dbReference type="InterPro" id="IPR036097">
    <property type="entry name" value="HisK_dim/P_sf"/>
</dbReference>
<proteinExistence type="predicted"/>
<feature type="domain" description="Histidine kinase" evidence="9">
    <location>
        <begin position="267"/>
        <end position="474"/>
    </location>
</feature>
<organism evidence="10 11">
    <name type="scientific">Lysinibacillus pakistanensis</name>
    <dbReference type="NCBI Taxonomy" id="759811"/>
    <lineage>
        <taxon>Bacteria</taxon>
        <taxon>Bacillati</taxon>
        <taxon>Bacillota</taxon>
        <taxon>Bacilli</taxon>
        <taxon>Bacillales</taxon>
        <taxon>Bacillaceae</taxon>
        <taxon>Lysinibacillus</taxon>
    </lineage>
</organism>
<keyword evidence="3" id="KW-0597">Phosphoprotein</keyword>
<comment type="catalytic activity">
    <reaction evidence="1">
        <text>ATP + protein L-histidine = ADP + protein N-phospho-L-histidine.</text>
        <dbReference type="EC" id="2.7.13.3"/>
    </reaction>
</comment>
<dbReference type="InterPro" id="IPR003594">
    <property type="entry name" value="HATPase_dom"/>
</dbReference>
<keyword evidence="6" id="KW-0418">Kinase</keyword>
<dbReference type="Gene3D" id="1.10.287.130">
    <property type="match status" value="1"/>
</dbReference>
<evidence type="ECO:0000313" key="11">
    <source>
        <dbReference type="Proteomes" id="UP000373269"/>
    </source>
</evidence>
<evidence type="ECO:0000256" key="2">
    <source>
        <dbReference type="ARBA" id="ARBA00012438"/>
    </source>
</evidence>
<dbReference type="InterPro" id="IPR005467">
    <property type="entry name" value="His_kinase_dom"/>
</dbReference>
<dbReference type="PANTHER" id="PTHR43065:SF10">
    <property type="entry name" value="PEROXIDE STRESS-ACTIVATED HISTIDINE KINASE MAK3"/>
    <property type="match status" value="1"/>
</dbReference>
<evidence type="ECO:0000259" key="9">
    <source>
        <dbReference type="PROSITE" id="PS50109"/>
    </source>
</evidence>
<dbReference type="EMBL" id="CP045835">
    <property type="protein sequence ID" value="QGG50162.1"/>
    <property type="molecule type" value="Genomic_DNA"/>
</dbReference>
<dbReference type="Proteomes" id="UP000373269">
    <property type="component" value="Chromosome"/>
</dbReference>
<keyword evidence="4" id="KW-0808">Transferase</keyword>
<dbReference type="SUPFAM" id="SSF47384">
    <property type="entry name" value="Homodimeric domain of signal transducing histidine kinase"/>
    <property type="match status" value="1"/>
</dbReference>
<evidence type="ECO:0000256" key="6">
    <source>
        <dbReference type="ARBA" id="ARBA00022777"/>
    </source>
</evidence>
<dbReference type="Gene3D" id="3.30.565.10">
    <property type="entry name" value="Histidine kinase-like ATPase, C-terminal domain"/>
    <property type="match status" value="1"/>
</dbReference>
<name>A0ABX6D6G3_9BACI</name>
<keyword evidence="7" id="KW-0067">ATP-binding</keyword>
<accession>A0ABX6D6G3</accession>
<keyword evidence="5" id="KW-0547">Nucleotide-binding</keyword>
<evidence type="ECO:0000256" key="5">
    <source>
        <dbReference type="ARBA" id="ARBA00022741"/>
    </source>
</evidence>
<keyword evidence="8" id="KW-0902">Two-component regulatory system</keyword>
<dbReference type="CDD" id="cd00082">
    <property type="entry name" value="HisKA"/>
    <property type="match status" value="1"/>
</dbReference>
<dbReference type="InterPro" id="IPR003661">
    <property type="entry name" value="HisK_dim/P_dom"/>
</dbReference>
<dbReference type="Pfam" id="PF02518">
    <property type="entry name" value="HATPase_c"/>
    <property type="match status" value="1"/>
</dbReference>
<evidence type="ECO:0000256" key="7">
    <source>
        <dbReference type="ARBA" id="ARBA00022840"/>
    </source>
</evidence>
<dbReference type="PROSITE" id="PS50109">
    <property type="entry name" value="HIS_KIN"/>
    <property type="match status" value="1"/>
</dbReference>
<evidence type="ECO:0000256" key="8">
    <source>
        <dbReference type="ARBA" id="ARBA00023012"/>
    </source>
</evidence>
<evidence type="ECO:0000256" key="3">
    <source>
        <dbReference type="ARBA" id="ARBA00022553"/>
    </source>
</evidence>
<evidence type="ECO:0000256" key="4">
    <source>
        <dbReference type="ARBA" id="ARBA00022679"/>
    </source>
</evidence>
<protein>
    <recommendedName>
        <fullName evidence="2">histidine kinase</fullName>
        <ecNumber evidence="2">2.7.13.3</ecNumber>
    </recommendedName>
</protein>
<dbReference type="PANTHER" id="PTHR43065">
    <property type="entry name" value="SENSOR HISTIDINE KINASE"/>
    <property type="match status" value="1"/>
</dbReference>
<evidence type="ECO:0000256" key="1">
    <source>
        <dbReference type="ARBA" id="ARBA00000085"/>
    </source>
</evidence>
<dbReference type="InterPro" id="IPR036890">
    <property type="entry name" value="HATPase_C_sf"/>
</dbReference>
<dbReference type="InterPro" id="IPR004358">
    <property type="entry name" value="Sig_transdc_His_kin-like_C"/>
</dbReference>
<dbReference type="SUPFAM" id="SSF55874">
    <property type="entry name" value="ATPase domain of HSP90 chaperone/DNA topoisomerase II/histidine kinase"/>
    <property type="match status" value="1"/>
</dbReference>
<keyword evidence="11" id="KW-1185">Reference proteome</keyword>
<reference evidence="10 11" key="1">
    <citation type="submission" date="2019-11" db="EMBL/GenBank/DDBJ databases">
        <title>Whole Genome Sequencing and Comparative Genomic Analyses of Lysinibacillus pakistanensis LZH-9, a Halotolerant Strain with Excellent COD Removal Capability.</title>
        <authorList>
            <person name="Zhou H."/>
        </authorList>
    </citation>
    <scope>NUCLEOTIDE SEQUENCE [LARGE SCALE GENOMIC DNA]</scope>
    <source>
        <strain evidence="10 11">LZH-9</strain>
    </source>
</reference>
<dbReference type="EC" id="2.7.13.3" evidence="2"/>
<dbReference type="SMART" id="SM00387">
    <property type="entry name" value="HATPase_c"/>
    <property type="match status" value="1"/>
</dbReference>
<evidence type="ECO:0000313" key="10">
    <source>
        <dbReference type="EMBL" id="QGG50162.1"/>
    </source>
</evidence>
<sequence length="493" mass="55831">MKGSVRKLKQNDINQCFGNLMKSTSSPTLILNKAGKILNVNEAAIKLFNLNLTYIGYLAMDEPSNLKWAKFVKQLQNDLRSEEIFNIRIAGNEFEMMSFKCFYDPNTGEIVAQISTLNNDVAHRLYVSQEQERSQSFNAYDHLPYAVIVSDASGIILGLNKYAEMYLKLEKTQLLHKAHQHIFDSFTMKKGQITSYLSKLMGEKHASIHVVDETQVSRTCYYEISSVFDEYNNIIITVINDETEKKQLQHKVEHQQALNVVGQMAASIAHEIRNPLTSLKGFTELLKLNADEESRMYLSVIDSELQRMEQILSELLVLSKPTSMKVELLDLDNIVKQVIEFMLPDALMKNIMIQYISSTNQAAYIGGNENRLKQVFMNLIKNAMESMNNGGTITIEMNVIDCTMVELMIKDEGNGMDSSTLQNLFQPFYTTKSTGTGLGLAFVKKVIEEHEGLIGVNSELQKGTCFHLQFPIYTFNQMDAVDVSSKDSAYLVT</sequence>